<name>A0A4R1KGW5_9GAMM</name>
<dbReference type="SUPFAM" id="SSF48452">
    <property type="entry name" value="TPR-like"/>
    <property type="match status" value="1"/>
</dbReference>
<organism evidence="2 3">
    <name type="scientific">Celerinatantimonas diazotrophica</name>
    <dbReference type="NCBI Taxonomy" id="412034"/>
    <lineage>
        <taxon>Bacteria</taxon>
        <taxon>Pseudomonadati</taxon>
        <taxon>Pseudomonadota</taxon>
        <taxon>Gammaproteobacteria</taxon>
        <taxon>Celerinatantimonadaceae</taxon>
        <taxon>Celerinatantimonas</taxon>
    </lineage>
</organism>
<dbReference type="Gene3D" id="1.25.40.10">
    <property type="entry name" value="Tetratricopeptide repeat domain"/>
    <property type="match status" value="1"/>
</dbReference>
<dbReference type="PROSITE" id="PS51257">
    <property type="entry name" value="PROKAR_LIPOPROTEIN"/>
    <property type="match status" value="1"/>
</dbReference>
<dbReference type="SMART" id="SM00028">
    <property type="entry name" value="TPR"/>
    <property type="match status" value="2"/>
</dbReference>
<dbReference type="InterPro" id="IPR011990">
    <property type="entry name" value="TPR-like_helical_dom_sf"/>
</dbReference>
<dbReference type="Proteomes" id="UP000295565">
    <property type="component" value="Unassembled WGS sequence"/>
</dbReference>
<protein>
    <submittedName>
        <fullName evidence="2">Tight adherence protein D</fullName>
    </submittedName>
</protein>
<dbReference type="EMBL" id="SMGD01000001">
    <property type="protein sequence ID" value="TCK64005.1"/>
    <property type="molecule type" value="Genomic_DNA"/>
</dbReference>
<keyword evidence="1" id="KW-0802">TPR repeat</keyword>
<accession>A0A4R1KGW5</accession>
<keyword evidence="3" id="KW-1185">Reference proteome</keyword>
<evidence type="ECO:0000256" key="1">
    <source>
        <dbReference type="PROSITE-ProRule" id="PRU00339"/>
    </source>
</evidence>
<dbReference type="AlphaFoldDB" id="A0A4R1KGW5"/>
<evidence type="ECO:0000313" key="3">
    <source>
        <dbReference type="Proteomes" id="UP000295565"/>
    </source>
</evidence>
<reference evidence="2 3" key="1">
    <citation type="submission" date="2019-03" db="EMBL/GenBank/DDBJ databases">
        <title>Genomic Encyclopedia of Type Strains, Phase IV (KMG-IV): sequencing the most valuable type-strain genomes for metagenomic binning, comparative biology and taxonomic classification.</title>
        <authorList>
            <person name="Goeker M."/>
        </authorList>
    </citation>
    <scope>NUCLEOTIDE SEQUENCE [LARGE SCALE GENOMIC DNA]</scope>
    <source>
        <strain evidence="2 3">DSM 18577</strain>
    </source>
</reference>
<dbReference type="OrthoDB" id="6480168at2"/>
<dbReference type="RefSeq" id="WP_131911000.1">
    <property type="nucleotide sequence ID" value="NZ_OU594967.1"/>
</dbReference>
<proteinExistence type="predicted"/>
<dbReference type="PROSITE" id="PS50005">
    <property type="entry name" value="TPR"/>
    <property type="match status" value="1"/>
</dbReference>
<gene>
    <name evidence="2" type="ORF">EV690_0130</name>
</gene>
<dbReference type="InterPro" id="IPR019734">
    <property type="entry name" value="TPR_rpt"/>
</dbReference>
<dbReference type="Pfam" id="PF12895">
    <property type="entry name" value="ANAPC3"/>
    <property type="match status" value="1"/>
</dbReference>
<sequence>MAFTTRKSSIIASLLVVGLTGCSMQGNNYGLMQNRVSDSSAQVADQPLTASQKVQLMIKAQNYPGLIKFYKQTLEHSDSRSVRLKLAKTYYQSGDVDSALFQLKILKQHYKPDAQVHYLMAQCLYQKGKMTDALTEVNTAITLNPKQAKSYNLQGIIDAGLNDFVSARKAFNKARALMYKDSIVLNNLAMIDIYQHKYSDAVNLLLPLYNNGQADKKIRSNLLIALAKTHQESLFKQVYADGDSDQANMVYHQLENSKHGIHARSTP</sequence>
<evidence type="ECO:0000313" key="2">
    <source>
        <dbReference type="EMBL" id="TCK64005.1"/>
    </source>
</evidence>
<feature type="repeat" description="TPR" evidence="1">
    <location>
        <begin position="114"/>
        <end position="147"/>
    </location>
</feature>
<comment type="caution">
    <text evidence="2">The sequence shown here is derived from an EMBL/GenBank/DDBJ whole genome shotgun (WGS) entry which is preliminary data.</text>
</comment>